<dbReference type="Proteomes" id="UP000019132">
    <property type="component" value="Unassembled WGS sequence"/>
</dbReference>
<feature type="transmembrane region" description="Helical" evidence="1">
    <location>
        <begin position="441"/>
        <end position="462"/>
    </location>
</feature>
<proteinExistence type="predicted"/>
<reference evidence="3" key="1">
    <citation type="journal article" date="2010" name="Genome Biol.">
        <title>Genome sequence of the necrotrophic plant pathogen Pythium ultimum reveals original pathogenicity mechanisms and effector repertoire.</title>
        <authorList>
            <person name="Levesque C.A."/>
            <person name="Brouwer H."/>
            <person name="Cano L."/>
            <person name="Hamilton J.P."/>
            <person name="Holt C."/>
            <person name="Huitema E."/>
            <person name="Raffaele S."/>
            <person name="Robideau G.P."/>
            <person name="Thines M."/>
            <person name="Win J."/>
            <person name="Zerillo M.M."/>
            <person name="Beakes G.W."/>
            <person name="Boore J.L."/>
            <person name="Busam D."/>
            <person name="Dumas B."/>
            <person name="Ferriera S."/>
            <person name="Fuerstenberg S.I."/>
            <person name="Gachon C.M."/>
            <person name="Gaulin E."/>
            <person name="Govers F."/>
            <person name="Grenville-Briggs L."/>
            <person name="Horner N."/>
            <person name="Hostetler J."/>
            <person name="Jiang R.H."/>
            <person name="Johnson J."/>
            <person name="Krajaejun T."/>
            <person name="Lin H."/>
            <person name="Meijer H.J."/>
            <person name="Moore B."/>
            <person name="Morris P."/>
            <person name="Phuntmart V."/>
            <person name="Puiu D."/>
            <person name="Shetty J."/>
            <person name="Stajich J.E."/>
            <person name="Tripathy S."/>
            <person name="Wawra S."/>
            <person name="van West P."/>
            <person name="Whitty B.R."/>
            <person name="Coutinho P.M."/>
            <person name="Henrissat B."/>
            <person name="Martin F."/>
            <person name="Thomas P.D."/>
            <person name="Tyler B.M."/>
            <person name="De Vries R.P."/>
            <person name="Kamoun S."/>
            <person name="Yandell M."/>
            <person name="Tisserat N."/>
            <person name="Buell C.R."/>
        </authorList>
    </citation>
    <scope>NUCLEOTIDE SEQUENCE</scope>
    <source>
        <strain evidence="3">DAOM:BR144</strain>
    </source>
</reference>
<dbReference type="eggNOG" id="ENOG502SH55">
    <property type="taxonomic scope" value="Eukaryota"/>
</dbReference>
<name>K3X6L2_GLOUD</name>
<dbReference type="InParanoid" id="K3X6L2"/>
<evidence type="ECO:0000313" key="3">
    <source>
        <dbReference type="Proteomes" id="UP000019132"/>
    </source>
</evidence>
<protein>
    <submittedName>
        <fullName evidence="2">Uncharacterized protein</fullName>
    </submittedName>
</protein>
<feature type="transmembrane region" description="Helical" evidence="1">
    <location>
        <begin position="496"/>
        <end position="515"/>
    </location>
</feature>
<feature type="transmembrane region" description="Helical" evidence="1">
    <location>
        <begin position="46"/>
        <end position="70"/>
    </location>
</feature>
<evidence type="ECO:0000313" key="2">
    <source>
        <dbReference type="EnsemblProtists" id="PYU1_T012861"/>
    </source>
</evidence>
<dbReference type="AlphaFoldDB" id="K3X6L2"/>
<keyword evidence="1" id="KW-0472">Membrane</keyword>
<reference evidence="2" key="3">
    <citation type="submission" date="2015-02" db="UniProtKB">
        <authorList>
            <consortium name="EnsemblProtists"/>
        </authorList>
    </citation>
    <scope>IDENTIFICATION</scope>
    <source>
        <strain evidence="2">DAOM BR144</strain>
    </source>
</reference>
<dbReference type="EMBL" id="GL376581">
    <property type="status" value="NOT_ANNOTATED_CDS"/>
    <property type="molecule type" value="Genomic_DNA"/>
</dbReference>
<accession>K3X6L2</accession>
<dbReference type="HOGENOM" id="CLU_014711_3_1_1"/>
<dbReference type="EnsemblProtists" id="PYU1_T012861">
    <property type="protein sequence ID" value="PYU1_T012861"/>
    <property type="gene ID" value="PYU1_G012834"/>
</dbReference>
<dbReference type="VEuPathDB" id="FungiDB:PYU1_G012834"/>
<keyword evidence="1" id="KW-1133">Transmembrane helix</keyword>
<feature type="transmembrane region" description="Helical" evidence="1">
    <location>
        <begin position="149"/>
        <end position="168"/>
    </location>
</feature>
<feature type="transmembrane region" description="Helical" evidence="1">
    <location>
        <begin position="180"/>
        <end position="202"/>
    </location>
</feature>
<sequence>MDRIVNQLQRVYEVWTASQVDLGGRYSLSRLHDFNAYSKHASMLRVAAMCLLTPLPCLVLMTLMDCIPLAPPDAGTDANYIYWFRNSLVTLLISYTALEQFRTTVLGLPIRFSHVHTIAFVSSLGAIAFEYMLSRVIGFPLPFTLAEGVFVWGAIIVAMFLCFFGRTIRANEQVKNDLGNSVGVLYGQISMSVAYPAFIYGFNSIDPAAQKYYVVLLPILKLLFKDWISRFMGEYDDKKPENIIINVEFFNAFYVACCMQRTSSISTTLVLLLIDWTQMMSSLVELNAINVQSKRLMCAIPVGHKWYGKTSIEVALCIIEEDERIRTHPSLRESCLHSGQAAFRRRSLRSQEPKIPNSQRNTVRIVPVVSALPPHGQGTGTAVNAPTCADVTVEQDRQLTELAQACVGEQHDALKQCSKPTLDLLTDENERLKFVQRVTELLFTIEFVVLIEYVEVIVPIIYSTYIVGVYHLKNRAYYAHIATLDGDELKRTISNVMVYAGLEFMSFTAVTIMIYRRMGVATLKQLSFVLERQWTVVHTKLLTWV</sequence>
<organism evidence="2 3">
    <name type="scientific">Globisporangium ultimum (strain ATCC 200006 / CBS 805.95 / DAOM BR144)</name>
    <name type="common">Pythium ultimum</name>
    <dbReference type="NCBI Taxonomy" id="431595"/>
    <lineage>
        <taxon>Eukaryota</taxon>
        <taxon>Sar</taxon>
        <taxon>Stramenopiles</taxon>
        <taxon>Oomycota</taxon>
        <taxon>Peronosporomycetes</taxon>
        <taxon>Pythiales</taxon>
        <taxon>Pythiaceae</taxon>
        <taxon>Globisporangium</taxon>
    </lineage>
</organism>
<keyword evidence="1" id="KW-0812">Transmembrane</keyword>
<feature type="transmembrane region" description="Helical" evidence="1">
    <location>
        <begin position="110"/>
        <end position="129"/>
    </location>
</feature>
<evidence type="ECO:0000256" key="1">
    <source>
        <dbReference type="SAM" id="Phobius"/>
    </source>
</evidence>
<reference evidence="3" key="2">
    <citation type="submission" date="2010-04" db="EMBL/GenBank/DDBJ databases">
        <authorList>
            <person name="Buell R."/>
            <person name="Hamilton J."/>
            <person name="Hostetler J."/>
        </authorList>
    </citation>
    <scope>NUCLEOTIDE SEQUENCE [LARGE SCALE GENOMIC DNA]</scope>
    <source>
        <strain evidence="3">DAOM:BR144</strain>
    </source>
</reference>
<keyword evidence="3" id="KW-1185">Reference proteome</keyword>
<feature type="transmembrane region" description="Helical" evidence="1">
    <location>
        <begin position="82"/>
        <end position="98"/>
    </location>
</feature>